<dbReference type="SUPFAM" id="SSF54909">
    <property type="entry name" value="Dimeric alpha+beta barrel"/>
    <property type="match status" value="1"/>
</dbReference>
<evidence type="ECO:0000256" key="2">
    <source>
        <dbReference type="ARBA" id="ARBA00023125"/>
    </source>
</evidence>
<evidence type="ECO:0000256" key="4">
    <source>
        <dbReference type="SAM" id="Phobius"/>
    </source>
</evidence>
<keyword evidence="4" id="KW-0812">Transmembrane</keyword>
<dbReference type="PROSITE" id="PS50956">
    <property type="entry name" value="HTH_ASNC_2"/>
    <property type="match status" value="1"/>
</dbReference>
<dbReference type="InterPro" id="IPR019887">
    <property type="entry name" value="Tscrpt_reg_AsnC/Lrp_C"/>
</dbReference>
<keyword evidence="7" id="KW-1185">Reference proteome</keyword>
<comment type="caution">
    <text evidence="6">The sequence shown here is derived from an EMBL/GenBank/DDBJ whole genome shotgun (WGS) entry which is preliminary data.</text>
</comment>
<dbReference type="InterPro" id="IPR019888">
    <property type="entry name" value="Tscrpt_reg_AsnC-like"/>
</dbReference>
<dbReference type="EMBL" id="JBBGZA010000001">
    <property type="protein sequence ID" value="MEJ5095623.1"/>
    <property type="molecule type" value="Genomic_DNA"/>
</dbReference>
<sequence>MAQANALRRRVLDAFDRAILRILQRDNRTPQRTIGEAVNLSAAAVQRRVAAMEKAGIIERNVAIVDTRAVQMGITAIVKVQLADERSRTVDAAKALFRDAPEVQQCYYVTGGISFVLVIVAADMVAYDAISRRLFSENEAIASFRSLIALDRVKFGTEIMIPDAAMVPAPGRC</sequence>
<feature type="transmembrane region" description="Helical" evidence="4">
    <location>
        <begin position="107"/>
        <end position="127"/>
    </location>
</feature>
<dbReference type="Pfam" id="PF13404">
    <property type="entry name" value="HTH_AsnC-type"/>
    <property type="match status" value="1"/>
</dbReference>
<keyword evidence="1" id="KW-0805">Transcription regulation</keyword>
<keyword evidence="3" id="KW-0804">Transcription</keyword>
<accession>A0ABU8Q815</accession>
<proteinExistence type="predicted"/>
<keyword evidence="4" id="KW-1133">Transmembrane helix</keyword>
<dbReference type="SUPFAM" id="SSF46785">
    <property type="entry name" value="Winged helix' DNA-binding domain"/>
    <property type="match status" value="1"/>
</dbReference>
<dbReference type="PANTHER" id="PTHR30154">
    <property type="entry name" value="LEUCINE-RESPONSIVE REGULATORY PROTEIN"/>
    <property type="match status" value="1"/>
</dbReference>
<organism evidence="6 7">
    <name type="scientific">Sphingomonas molluscorum</name>
    <dbReference type="NCBI Taxonomy" id="418184"/>
    <lineage>
        <taxon>Bacteria</taxon>
        <taxon>Pseudomonadati</taxon>
        <taxon>Pseudomonadota</taxon>
        <taxon>Alphaproteobacteria</taxon>
        <taxon>Sphingomonadales</taxon>
        <taxon>Sphingomonadaceae</taxon>
        <taxon>Sphingomonas</taxon>
    </lineage>
</organism>
<evidence type="ECO:0000313" key="7">
    <source>
        <dbReference type="Proteomes" id="UP001380365"/>
    </source>
</evidence>
<dbReference type="Proteomes" id="UP001380365">
    <property type="component" value="Unassembled WGS sequence"/>
</dbReference>
<feature type="domain" description="HTH asnC-type" evidence="5">
    <location>
        <begin position="12"/>
        <end position="75"/>
    </location>
</feature>
<dbReference type="InterPro" id="IPR011008">
    <property type="entry name" value="Dimeric_a/b-barrel"/>
</dbReference>
<name>A0ABU8Q815_9SPHN</name>
<gene>
    <name evidence="6" type="ORF">WH159_13870</name>
</gene>
<dbReference type="SMART" id="SM00344">
    <property type="entry name" value="HTH_ASNC"/>
    <property type="match status" value="1"/>
</dbReference>
<dbReference type="InterPro" id="IPR036388">
    <property type="entry name" value="WH-like_DNA-bd_sf"/>
</dbReference>
<protein>
    <submittedName>
        <fullName evidence="6">Lrp/AsnC family transcriptional regulator</fullName>
    </submittedName>
</protein>
<keyword evidence="4" id="KW-0472">Membrane</keyword>
<dbReference type="Gene3D" id="3.30.70.920">
    <property type="match status" value="1"/>
</dbReference>
<dbReference type="Pfam" id="PF01037">
    <property type="entry name" value="AsnC_trans_reg"/>
    <property type="match status" value="1"/>
</dbReference>
<reference evidence="6 7" key="1">
    <citation type="submission" date="2023-12" db="EMBL/GenBank/DDBJ databases">
        <title>Gut-associated functions are favored during microbiome assembly across C. elegans life.</title>
        <authorList>
            <person name="Zimmermann J."/>
        </authorList>
    </citation>
    <scope>NUCLEOTIDE SEQUENCE [LARGE SCALE GENOMIC DNA]</scope>
    <source>
        <strain evidence="6 7">JUb134</strain>
    </source>
</reference>
<evidence type="ECO:0000256" key="1">
    <source>
        <dbReference type="ARBA" id="ARBA00023015"/>
    </source>
</evidence>
<evidence type="ECO:0000259" key="5">
    <source>
        <dbReference type="PROSITE" id="PS50956"/>
    </source>
</evidence>
<evidence type="ECO:0000256" key="3">
    <source>
        <dbReference type="ARBA" id="ARBA00023163"/>
    </source>
</evidence>
<dbReference type="PRINTS" id="PR00033">
    <property type="entry name" value="HTHASNC"/>
</dbReference>
<evidence type="ECO:0000313" key="6">
    <source>
        <dbReference type="EMBL" id="MEJ5095623.1"/>
    </source>
</evidence>
<dbReference type="InterPro" id="IPR036390">
    <property type="entry name" value="WH_DNA-bd_sf"/>
</dbReference>
<dbReference type="RefSeq" id="WP_132882156.1">
    <property type="nucleotide sequence ID" value="NZ_JBBGZA010000001.1"/>
</dbReference>
<dbReference type="Gene3D" id="1.10.10.10">
    <property type="entry name" value="Winged helix-like DNA-binding domain superfamily/Winged helix DNA-binding domain"/>
    <property type="match status" value="1"/>
</dbReference>
<keyword evidence="2" id="KW-0238">DNA-binding</keyword>
<dbReference type="InterPro" id="IPR000485">
    <property type="entry name" value="AsnC-type_HTH_dom"/>
</dbReference>
<dbReference type="PANTHER" id="PTHR30154:SF34">
    <property type="entry name" value="TRANSCRIPTIONAL REGULATOR AZLB"/>
    <property type="match status" value="1"/>
</dbReference>